<feature type="region of interest" description="Disordered" evidence="1">
    <location>
        <begin position="371"/>
        <end position="399"/>
    </location>
</feature>
<gene>
    <name evidence="2" type="ORF">ECRASSUSDP1_LOCUS6734</name>
</gene>
<evidence type="ECO:0000313" key="3">
    <source>
        <dbReference type="Proteomes" id="UP001295684"/>
    </source>
</evidence>
<protein>
    <submittedName>
        <fullName evidence="2">Uncharacterized protein</fullName>
    </submittedName>
</protein>
<dbReference type="EMBL" id="CAMPGE010006538">
    <property type="protein sequence ID" value="CAI2365393.1"/>
    <property type="molecule type" value="Genomic_DNA"/>
</dbReference>
<accession>A0AAD1X6Y7</accession>
<proteinExistence type="predicted"/>
<dbReference type="Proteomes" id="UP001295684">
    <property type="component" value="Unassembled WGS sequence"/>
</dbReference>
<keyword evidence="3" id="KW-1185">Reference proteome</keyword>
<dbReference type="AlphaFoldDB" id="A0AAD1X6Y7"/>
<evidence type="ECO:0000313" key="2">
    <source>
        <dbReference type="EMBL" id="CAI2365393.1"/>
    </source>
</evidence>
<name>A0AAD1X6Y7_EUPCR</name>
<feature type="region of interest" description="Disordered" evidence="1">
    <location>
        <begin position="239"/>
        <end position="264"/>
    </location>
</feature>
<feature type="compositionally biased region" description="Basic residues" evidence="1">
    <location>
        <begin position="241"/>
        <end position="250"/>
    </location>
</feature>
<sequence>MKSRGKKPKKNLIKSNYQLILRESSTNLWQKRRGLNSQQTCSRSLGNTKTNYWSSKISNLNEESHRRYPGDGIPMVRSLLPKKDSSINAKPPQEVSLVNYLIEKSKQEAMVRKKHKRVHSGMSPEILFSKIEPEPEHIPHKAMHKNRSFTKKNKDLEPHKESHELSLNSRNKIFLGTQYDQIFKKYKSKKAKSFTKKKSLINHYKLNKKDKKVVDTRFPENDYCHDNNSLMHLWIKNTSKTTKKKRKSRPKDKPNFGSPQDGVSMVPAMHSSFFRSKVQKKTKISLKSINGVISQRRLIFNKSKRQSSSKKSLQVPQQQMSLNISEAKENLPKFQLEGNKKSSNHDILESSCSSMELFTVNDSTVNMEAATQRINNDPSPGRRKIFSRHETQSYEKSYF</sequence>
<comment type="caution">
    <text evidence="2">The sequence shown here is derived from an EMBL/GenBank/DDBJ whole genome shotgun (WGS) entry which is preliminary data.</text>
</comment>
<organism evidence="2 3">
    <name type="scientific">Euplotes crassus</name>
    <dbReference type="NCBI Taxonomy" id="5936"/>
    <lineage>
        <taxon>Eukaryota</taxon>
        <taxon>Sar</taxon>
        <taxon>Alveolata</taxon>
        <taxon>Ciliophora</taxon>
        <taxon>Intramacronucleata</taxon>
        <taxon>Spirotrichea</taxon>
        <taxon>Hypotrichia</taxon>
        <taxon>Euplotida</taxon>
        <taxon>Euplotidae</taxon>
        <taxon>Moneuplotes</taxon>
    </lineage>
</organism>
<evidence type="ECO:0000256" key="1">
    <source>
        <dbReference type="SAM" id="MobiDB-lite"/>
    </source>
</evidence>
<reference evidence="2" key="1">
    <citation type="submission" date="2023-07" db="EMBL/GenBank/DDBJ databases">
        <authorList>
            <consortium name="AG Swart"/>
            <person name="Singh M."/>
            <person name="Singh A."/>
            <person name="Seah K."/>
            <person name="Emmerich C."/>
        </authorList>
    </citation>
    <scope>NUCLEOTIDE SEQUENCE</scope>
    <source>
        <strain evidence="2">DP1</strain>
    </source>
</reference>
<feature type="compositionally biased region" description="Basic and acidic residues" evidence="1">
    <location>
        <begin position="387"/>
        <end position="399"/>
    </location>
</feature>